<keyword evidence="8 12" id="KW-0406">Ion transport</keyword>
<dbReference type="InterPro" id="IPR001873">
    <property type="entry name" value="ENaC"/>
</dbReference>
<evidence type="ECO:0000256" key="2">
    <source>
        <dbReference type="ARBA" id="ARBA00007193"/>
    </source>
</evidence>
<evidence type="ECO:0000256" key="9">
    <source>
        <dbReference type="ARBA" id="ARBA00023136"/>
    </source>
</evidence>
<keyword evidence="7" id="KW-0915">Sodium</keyword>
<evidence type="ECO:0000256" key="3">
    <source>
        <dbReference type="ARBA" id="ARBA00022448"/>
    </source>
</evidence>
<evidence type="ECO:0000256" key="4">
    <source>
        <dbReference type="ARBA" id="ARBA00022461"/>
    </source>
</evidence>
<comment type="caution">
    <text evidence="14">The sequence shown here is derived from an EMBL/GenBank/DDBJ whole genome shotgun (WGS) entry which is preliminary data.</text>
</comment>
<keyword evidence="11 12" id="KW-0407">Ion channel</keyword>
<dbReference type="PRINTS" id="PR01078">
    <property type="entry name" value="AMINACHANNEL"/>
</dbReference>
<dbReference type="Gene3D" id="1.10.287.770">
    <property type="entry name" value="YojJ-like"/>
    <property type="match status" value="1"/>
</dbReference>
<evidence type="ECO:0000256" key="1">
    <source>
        <dbReference type="ARBA" id="ARBA00004141"/>
    </source>
</evidence>
<evidence type="ECO:0000256" key="7">
    <source>
        <dbReference type="ARBA" id="ARBA00023053"/>
    </source>
</evidence>
<evidence type="ECO:0000256" key="8">
    <source>
        <dbReference type="ARBA" id="ARBA00023065"/>
    </source>
</evidence>
<evidence type="ECO:0000256" key="10">
    <source>
        <dbReference type="ARBA" id="ARBA00023201"/>
    </source>
</evidence>
<evidence type="ECO:0000256" key="6">
    <source>
        <dbReference type="ARBA" id="ARBA00022989"/>
    </source>
</evidence>
<dbReference type="Pfam" id="PF00858">
    <property type="entry name" value="ASC"/>
    <property type="match status" value="1"/>
</dbReference>
<keyword evidence="10 12" id="KW-0739">Sodium transport</keyword>
<evidence type="ECO:0000313" key="15">
    <source>
        <dbReference type="Proteomes" id="UP001497382"/>
    </source>
</evidence>
<gene>
    <name evidence="14" type="ORF">LARSCL_LOCUS9591</name>
</gene>
<protein>
    <submittedName>
        <fullName evidence="14">Uncharacterized protein</fullName>
    </submittedName>
</protein>
<evidence type="ECO:0000256" key="13">
    <source>
        <dbReference type="SAM" id="Phobius"/>
    </source>
</evidence>
<evidence type="ECO:0000256" key="12">
    <source>
        <dbReference type="RuleBase" id="RU000679"/>
    </source>
</evidence>
<comment type="similarity">
    <text evidence="2 12">Belongs to the amiloride-sensitive sodium channel (TC 1.A.6) family.</text>
</comment>
<dbReference type="GO" id="GO:0005886">
    <property type="term" value="C:plasma membrane"/>
    <property type="evidence" value="ECO:0007669"/>
    <property type="project" value="TreeGrafter"/>
</dbReference>
<dbReference type="PANTHER" id="PTHR11690:SF248">
    <property type="entry name" value="PICKPOCKET 17, ISOFORM A"/>
    <property type="match status" value="1"/>
</dbReference>
<keyword evidence="15" id="KW-1185">Reference proteome</keyword>
<accession>A0AAV2A3E1</accession>
<proteinExistence type="inferred from homology"/>
<dbReference type="GO" id="GO:0015280">
    <property type="term" value="F:ligand-gated sodium channel activity"/>
    <property type="evidence" value="ECO:0007669"/>
    <property type="project" value="TreeGrafter"/>
</dbReference>
<feature type="non-terminal residue" evidence="14">
    <location>
        <position position="1"/>
    </location>
</feature>
<evidence type="ECO:0000256" key="5">
    <source>
        <dbReference type="ARBA" id="ARBA00022692"/>
    </source>
</evidence>
<keyword evidence="4 12" id="KW-0894">Sodium channel</keyword>
<sequence length="444" mass="51168">CKKDGVLVRSTCSSFPVIASTRSLLHKAIKILVFLGCMCGFLYQTFEFLEMYWAYPTILDVRTLKPMEVESPALSFCNANRIRRKPFCTDMPDYCTKYANKTDLCDTFPIYCNELKTEEELGLWVPAGSSDNYTREYVQKLGESFNDFLHICRVYGDVKSNCRNPVNVSWVNMGYPNNCFTVESLWGLPEAQVQKMPLNGKIVLKLQPQPEQYFSWSDLISVHILLHEAHSLENPFTEGLTIETGKDYNVFINQRITERLPAPYNTNCTDYLKQWKENGGYGPMTGKACTEQCIVENMLEMNGCVAQTVNSPGNYPICEDFGIYPSDDINKKCSQQCTDACWEVSYDIIRYKVQSDPSLGCHEKDLNCKHKSSFFIFLFHHMEVQKTVHRPRYESIELFSFIGGYIGMWLGISLIALFDFIETLLALVIYMCRNKRRKNAIKFY</sequence>
<name>A0AAV2A3E1_9ARAC</name>
<dbReference type="PANTHER" id="PTHR11690">
    <property type="entry name" value="AMILORIDE-SENSITIVE SODIUM CHANNEL-RELATED"/>
    <property type="match status" value="1"/>
</dbReference>
<evidence type="ECO:0000313" key="14">
    <source>
        <dbReference type="EMBL" id="CAL1278091.1"/>
    </source>
</evidence>
<dbReference type="EMBL" id="CAXIEN010000109">
    <property type="protein sequence ID" value="CAL1278091.1"/>
    <property type="molecule type" value="Genomic_DNA"/>
</dbReference>
<keyword evidence="5 12" id="KW-0812">Transmembrane</keyword>
<organism evidence="14 15">
    <name type="scientific">Larinioides sclopetarius</name>
    <dbReference type="NCBI Taxonomy" id="280406"/>
    <lineage>
        <taxon>Eukaryota</taxon>
        <taxon>Metazoa</taxon>
        <taxon>Ecdysozoa</taxon>
        <taxon>Arthropoda</taxon>
        <taxon>Chelicerata</taxon>
        <taxon>Arachnida</taxon>
        <taxon>Araneae</taxon>
        <taxon>Araneomorphae</taxon>
        <taxon>Entelegynae</taxon>
        <taxon>Araneoidea</taxon>
        <taxon>Araneidae</taxon>
        <taxon>Larinioides</taxon>
    </lineage>
</organism>
<keyword evidence="9 13" id="KW-0472">Membrane</keyword>
<keyword evidence="6 13" id="KW-1133">Transmembrane helix</keyword>
<dbReference type="Gene3D" id="2.60.470.10">
    <property type="entry name" value="Acid-sensing ion channels like domains"/>
    <property type="match status" value="1"/>
</dbReference>
<keyword evidence="3 12" id="KW-0813">Transport</keyword>
<dbReference type="Proteomes" id="UP001497382">
    <property type="component" value="Unassembled WGS sequence"/>
</dbReference>
<feature type="transmembrane region" description="Helical" evidence="13">
    <location>
        <begin position="406"/>
        <end position="432"/>
    </location>
</feature>
<dbReference type="AlphaFoldDB" id="A0AAV2A3E1"/>
<comment type="subcellular location">
    <subcellularLocation>
        <location evidence="1">Membrane</location>
        <topology evidence="1">Multi-pass membrane protein</topology>
    </subcellularLocation>
</comment>
<feature type="transmembrane region" description="Helical" evidence="13">
    <location>
        <begin position="31"/>
        <end position="55"/>
    </location>
</feature>
<reference evidence="14 15" key="1">
    <citation type="submission" date="2024-04" db="EMBL/GenBank/DDBJ databases">
        <authorList>
            <person name="Rising A."/>
            <person name="Reimegard J."/>
            <person name="Sonavane S."/>
            <person name="Akerstrom W."/>
            <person name="Nylinder S."/>
            <person name="Hedman E."/>
            <person name="Kallberg Y."/>
        </authorList>
    </citation>
    <scope>NUCLEOTIDE SEQUENCE [LARGE SCALE GENOMIC DNA]</scope>
</reference>
<evidence type="ECO:0000256" key="11">
    <source>
        <dbReference type="ARBA" id="ARBA00023303"/>
    </source>
</evidence>